<feature type="transmembrane region" description="Helical" evidence="6">
    <location>
        <begin position="306"/>
        <end position="326"/>
    </location>
</feature>
<gene>
    <name evidence="8" type="ORF">BU16DRAFT_565884</name>
</gene>
<keyword evidence="4 6" id="KW-0472">Membrane</keyword>
<comment type="subcellular location">
    <subcellularLocation>
        <location evidence="1">Nucleus inner membrane</location>
        <topology evidence="1">Multi-pass membrane protein</topology>
    </subcellularLocation>
</comment>
<feature type="transmembrane region" description="Helical" evidence="6">
    <location>
        <begin position="277"/>
        <end position="294"/>
    </location>
</feature>
<dbReference type="PANTHER" id="PTHR28538:SF1">
    <property type="entry name" value="INTEGRAL INNER NUCLEAR MEMBRANE PROTEIN IMA1"/>
    <property type="match status" value="1"/>
</dbReference>
<dbReference type="GO" id="GO:0005637">
    <property type="term" value="C:nuclear inner membrane"/>
    <property type="evidence" value="ECO:0007669"/>
    <property type="project" value="UniProtKB-SubCell"/>
</dbReference>
<protein>
    <recommendedName>
        <fullName evidence="7">Ima1 N-terminal domain-containing protein</fullName>
    </recommendedName>
</protein>
<dbReference type="GO" id="GO:0071765">
    <property type="term" value="P:nuclear inner membrane organization"/>
    <property type="evidence" value="ECO:0007669"/>
    <property type="project" value="InterPro"/>
</dbReference>
<dbReference type="PANTHER" id="PTHR28538">
    <property type="entry name" value="INTEGRAL INNER NUCLEAR MEMBRANE PROTEIN IMA1"/>
    <property type="match status" value="1"/>
</dbReference>
<organism evidence="8 9">
    <name type="scientific">Lophium mytilinum</name>
    <dbReference type="NCBI Taxonomy" id="390894"/>
    <lineage>
        <taxon>Eukaryota</taxon>
        <taxon>Fungi</taxon>
        <taxon>Dikarya</taxon>
        <taxon>Ascomycota</taxon>
        <taxon>Pezizomycotina</taxon>
        <taxon>Dothideomycetes</taxon>
        <taxon>Pleosporomycetidae</taxon>
        <taxon>Mytilinidiales</taxon>
        <taxon>Mytilinidiaceae</taxon>
        <taxon>Lophium</taxon>
    </lineage>
</organism>
<keyword evidence="9" id="KW-1185">Reference proteome</keyword>
<accession>A0A6A6QHN1</accession>
<evidence type="ECO:0000256" key="5">
    <source>
        <dbReference type="ARBA" id="ARBA00023242"/>
    </source>
</evidence>
<dbReference type="GO" id="GO:0034992">
    <property type="term" value="C:microtubule organizing center attachment site"/>
    <property type="evidence" value="ECO:0007669"/>
    <property type="project" value="TreeGrafter"/>
</dbReference>
<proteinExistence type="predicted"/>
<evidence type="ECO:0000259" key="7">
    <source>
        <dbReference type="Pfam" id="PF09779"/>
    </source>
</evidence>
<keyword evidence="5" id="KW-0539">Nucleus</keyword>
<keyword evidence="2 6" id="KW-0812">Transmembrane</keyword>
<evidence type="ECO:0000256" key="4">
    <source>
        <dbReference type="ARBA" id="ARBA00023136"/>
    </source>
</evidence>
<dbReference type="OrthoDB" id="5966927at2759"/>
<evidence type="ECO:0000313" key="9">
    <source>
        <dbReference type="Proteomes" id="UP000799750"/>
    </source>
</evidence>
<evidence type="ECO:0000313" key="8">
    <source>
        <dbReference type="EMBL" id="KAF2490957.1"/>
    </source>
</evidence>
<dbReference type="AlphaFoldDB" id="A0A6A6QHN1"/>
<feature type="transmembrane region" description="Helical" evidence="6">
    <location>
        <begin position="175"/>
        <end position="197"/>
    </location>
</feature>
<name>A0A6A6QHN1_9PEZI</name>
<dbReference type="EMBL" id="MU004196">
    <property type="protein sequence ID" value="KAF2490957.1"/>
    <property type="molecule type" value="Genomic_DNA"/>
</dbReference>
<evidence type="ECO:0000256" key="1">
    <source>
        <dbReference type="ARBA" id="ARBA00004473"/>
    </source>
</evidence>
<dbReference type="Pfam" id="PF09779">
    <property type="entry name" value="Ima1_N"/>
    <property type="match status" value="1"/>
</dbReference>
<dbReference type="InterPro" id="IPR042321">
    <property type="entry name" value="Ima1"/>
</dbReference>
<feature type="transmembrane region" description="Helical" evidence="6">
    <location>
        <begin position="237"/>
        <end position="256"/>
    </location>
</feature>
<dbReference type="InterPro" id="IPR018617">
    <property type="entry name" value="Ima1_N"/>
</dbReference>
<keyword evidence="3 6" id="KW-1133">Transmembrane helix</keyword>
<dbReference type="GO" id="GO:0034506">
    <property type="term" value="C:chromosome, centromeric core domain"/>
    <property type="evidence" value="ECO:0007669"/>
    <property type="project" value="TreeGrafter"/>
</dbReference>
<dbReference type="GO" id="GO:0044732">
    <property type="term" value="C:mitotic spindle pole body"/>
    <property type="evidence" value="ECO:0007669"/>
    <property type="project" value="TreeGrafter"/>
</dbReference>
<evidence type="ECO:0000256" key="6">
    <source>
        <dbReference type="SAM" id="Phobius"/>
    </source>
</evidence>
<feature type="transmembrane region" description="Helical" evidence="6">
    <location>
        <begin position="583"/>
        <end position="601"/>
    </location>
</feature>
<feature type="domain" description="Ima1 N-terminal" evidence="7">
    <location>
        <begin position="9"/>
        <end position="136"/>
    </location>
</feature>
<evidence type="ECO:0000256" key="3">
    <source>
        <dbReference type="ARBA" id="ARBA00022989"/>
    </source>
</evidence>
<reference evidence="8" key="1">
    <citation type="journal article" date="2020" name="Stud. Mycol.">
        <title>101 Dothideomycetes genomes: a test case for predicting lifestyles and emergence of pathogens.</title>
        <authorList>
            <person name="Haridas S."/>
            <person name="Albert R."/>
            <person name="Binder M."/>
            <person name="Bloem J."/>
            <person name="Labutti K."/>
            <person name="Salamov A."/>
            <person name="Andreopoulos B."/>
            <person name="Baker S."/>
            <person name="Barry K."/>
            <person name="Bills G."/>
            <person name="Bluhm B."/>
            <person name="Cannon C."/>
            <person name="Castanera R."/>
            <person name="Culley D."/>
            <person name="Daum C."/>
            <person name="Ezra D."/>
            <person name="Gonzalez J."/>
            <person name="Henrissat B."/>
            <person name="Kuo A."/>
            <person name="Liang C."/>
            <person name="Lipzen A."/>
            <person name="Lutzoni F."/>
            <person name="Magnuson J."/>
            <person name="Mondo S."/>
            <person name="Nolan M."/>
            <person name="Ohm R."/>
            <person name="Pangilinan J."/>
            <person name="Park H.-J."/>
            <person name="Ramirez L."/>
            <person name="Alfaro M."/>
            <person name="Sun H."/>
            <person name="Tritt A."/>
            <person name="Yoshinaga Y."/>
            <person name="Zwiers L.-H."/>
            <person name="Turgeon B."/>
            <person name="Goodwin S."/>
            <person name="Spatafora J."/>
            <person name="Crous P."/>
            <person name="Grigoriev I."/>
        </authorList>
    </citation>
    <scope>NUCLEOTIDE SEQUENCE</scope>
    <source>
        <strain evidence="8">CBS 269.34</strain>
    </source>
</reference>
<dbReference type="Proteomes" id="UP000799750">
    <property type="component" value="Unassembled WGS sequence"/>
</dbReference>
<evidence type="ECO:0000256" key="2">
    <source>
        <dbReference type="ARBA" id="ARBA00022692"/>
    </source>
</evidence>
<sequence>MPRLLRRNLTCFYCGGRSPNSQTGQVRQWHCQKCDAVNHLDENGQITDPPASETQNPVQYAHVPARSTSPELASADRELFCNTCQKNQYLLTESLANYLPSQDDPNYAKYEAAATEYRKSLEERYPQVCENCVHKVRDRIKLASYAAKTDNMRRALQQTRQNGVFDTASWGWKNIIVFAGGQAYFLNLILSLLWHTFGALLTTEPEDGMSPVDIPGYQMCLTQAATQYGVEPACFSLVLPLAKYAFILAICSVWWNSSLQSWVRRSRGRMVGLNDHMKLQLLVLFVRAASLYYFQEVGFMAMALHVFKAAHLFMIVFILLTSIISIRMVRIDRKPKFTFNDSIDHLLPTAPRNQNLNGAHAHPGSSFDSMATSFGSSFPISSLAPPSPPTFQYPASPTIPSSASVHSETETTWTTATEKENRMDWTPTPPSPFRPRRPMQPVRRVEPVQPQQEQPAVRSPFYGTIPAAPKMPFQKHINPWPQPVFQRASATSQSDFFSKLRLETAGAGSGGQIGNGMFTRAPREEFELREAQFQFKEGPVDTGLEAMFGTVFSIGDEPAEIRAAQAQGRGQANEDVTRIWPKLLLGCLPIGICAALTIYSGKYDVSWTSLGAILG</sequence>